<evidence type="ECO:0000313" key="6">
    <source>
        <dbReference type="Proteomes" id="UP000294914"/>
    </source>
</evidence>
<dbReference type="InterPro" id="IPR046977">
    <property type="entry name" value="RsmC/RlmG"/>
</dbReference>
<dbReference type="EMBL" id="SOQX01000001">
    <property type="protein sequence ID" value="TDY04228.1"/>
    <property type="molecule type" value="Genomic_DNA"/>
</dbReference>
<dbReference type="InterPro" id="IPR029063">
    <property type="entry name" value="SAM-dependent_MTases_sf"/>
</dbReference>
<dbReference type="RefSeq" id="WP_134080952.1">
    <property type="nucleotide sequence ID" value="NZ_SOQX01000001.1"/>
</dbReference>
<keyword evidence="3" id="KW-0949">S-adenosyl-L-methionine</keyword>
<keyword evidence="6" id="KW-1185">Reference proteome</keyword>
<dbReference type="OrthoDB" id="29650at2"/>
<keyword evidence="1 5" id="KW-0489">Methyltransferase</keyword>
<dbReference type="GO" id="GO:0032259">
    <property type="term" value="P:methylation"/>
    <property type="evidence" value="ECO:0007669"/>
    <property type="project" value="UniProtKB-KW"/>
</dbReference>
<name>A0A4R8IUA2_9GAMM</name>
<evidence type="ECO:0000313" key="5">
    <source>
        <dbReference type="EMBL" id="TDY04228.1"/>
    </source>
</evidence>
<dbReference type="Proteomes" id="UP000294914">
    <property type="component" value="Unassembled WGS sequence"/>
</dbReference>
<evidence type="ECO:0000256" key="1">
    <source>
        <dbReference type="ARBA" id="ARBA00022603"/>
    </source>
</evidence>
<evidence type="ECO:0000256" key="2">
    <source>
        <dbReference type="ARBA" id="ARBA00022679"/>
    </source>
</evidence>
<dbReference type="Pfam" id="PF05175">
    <property type="entry name" value="MTS"/>
    <property type="match status" value="1"/>
</dbReference>
<dbReference type="CDD" id="cd02440">
    <property type="entry name" value="AdoMet_MTases"/>
    <property type="match status" value="1"/>
</dbReference>
<evidence type="ECO:0000259" key="4">
    <source>
        <dbReference type="Pfam" id="PF05175"/>
    </source>
</evidence>
<dbReference type="Gene3D" id="3.40.50.150">
    <property type="entry name" value="Vaccinia Virus protein VP39"/>
    <property type="match status" value="1"/>
</dbReference>
<gene>
    <name evidence="5" type="ORF">EDC23_0601</name>
</gene>
<dbReference type="AlphaFoldDB" id="A0A4R8IUA2"/>
<sequence>MSKDPIDKLREDIVFNATLRGQPLTFHATWGTFSPREVDEGSLLMLDYVKINPEDDCLDLGCGYGPIGLTLARLAPQGNTTLVDRDYVAIDYAQKNIALNQITNAEALLSNGFDRIRDRRFDVIASNLPAKVGNEMLTLFMHDAREQLNPGGRFYVVTITGLRKYIERNFKEIFGNYKKLKQGKHYTVAMATK</sequence>
<protein>
    <submittedName>
        <fullName evidence="5">Methyltransferase family protein</fullName>
    </submittedName>
</protein>
<reference evidence="5 6" key="1">
    <citation type="submission" date="2019-03" db="EMBL/GenBank/DDBJ databases">
        <title>Genomic Encyclopedia of Type Strains, Phase IV (KMG-IV): sequencing the most valuable type-strain genomes for metagenomic binning, comparative biology and taxonomic classification.</title>
        <authorList>
            <person name="Goeker M."/>
        </authorList>
    </citation>
    <scope>NUCLEOTIDE SEQUENCE [LARGE SCALE GENOMIC DNA]</scope>
    <source>
        <strain evidence="5 6">DSM 16326</strain>
    </source>
</reference>
<dbReference type="InterPro" id="IPR007848">
    <property type="entry name" value="Small_mtfrase_dom"/>
</dbReference>
<dbReference type="SUPFAM" id="SSF53335">
    <property type="entry name" value="S-adenosyl-L-methionine-dependent methyltransferases"/>
    <property type="match status" value="1"/>
</dbReference>
<keyword evidence="2 5" id="KW-0808">Transferase</keyword>
<proteinExistence type="predicted"/>
<dbReference type="PANTHER" id="PTHR47816:SF4">
    <property type="entry name" value="RIBOSOMAL RNA SMALL SUBUNIT METHYLTRANSFERASE C"/>
    <property type="match status" value="1"/>
</dbReference>
<comment type="caution">
    <text evidence="5">The sequence shown here is derived from an EMBL/GenBank/DDBJ whole genome shotgun (WGS) entry which is preliminary data.</text>
</comment>
<evidence type="ECO:0000256" key="3">
    <source>
        <dbReference type="ARBA" id="ARBA00022691"/>
    </source>
</evidence>
<feature type="domain" description="Methyltransferase small" evidence="4">
    <location>
        <begin position="24"/>
        <end position="188"/>
    </location>
</feature>
<dbReference type="GO" id="GO:0008757">
    <property type="term" value="F:S-adenosylmethionine-dependent methyltransferase activity"/>
    <property type="evidence" value="ECO:0007669"/>
    <property type="project" value="InterPro"/>
</dbReference>
<accession>A0A4R8IUA2</accession>
<dbReference type="PANTHER" id="PTHR47816">
    <property type="entry name" value="RIBOSOMAL RNA SMALL SUBUNIT METHYLTRANSFERASE C"/>
    <property type="match status" value="1"/>
</dbReference>
<organism evidence="5 6">
    <name type="scientific">Thiohalophilus thiocyanatoxydans</name>
    <dbReference type="NCBI Taxonomy" id="381308"/>
    <lineage>
        <taxon>Bacteria</taxon>
        <taxon>Pseudomonadati</taxon>
        <taxon>Pseudomonadota</taxon>
        <taxon>Gammaproteobacteria</taxon>
        <taxon>Thiohalomonadales</taxon>
        <taxon>Thiohalophilaceae</taxon>
        <taxon>Thiohalophilus</taxon>
    </lineage>
</organism>